<dbReference type="AlphaFoldDB" id="A0AAD7NN48"/>
<accession>A0AAD7NN48</accession>
<gene>
    <name evidence="2" type="ORF">DFH07DRAFT_954688</name>
</gene>
<feature type="compositionally biased region" description="Polar residues" evidence="1">
    <location>
        <begin position="32"/>
        <end position="44"/>
    </location>
</feature>
<keyword evidence="3" id="KW-1185">Reference proteome</keyword>
<protein>
    <submittedName>
        <fullName evidence="2">Uncharacterized protein</fullName>
    </submittedName>
</protein>
<evidence type="ECO:0000313" key="3">
    <source>
        <dbReference type="Proteomes" id="UP001215280"/>
    </source>
</evidence>
<proteinExistence type="predicted"/>
<sequence>MLIPSDTMRTSHRPPPGSRASLSHPAQRHSKASTARDTGESPPSHTRPVSAVRDSPVLHSSDDSVRAPHLHHGTRAQGLSARTTTLLDSAVRTPTSTPALRPWRQAFLCRLDLHSPRPPFIRRAAHTLIDCATVPRYPGGSACSLSSGACVPFSSRLRTSEHARPQRPSSMLTLSARKSVSCGPAPASLHLSTSVHAGLSVSALLASEWPDADDASDCPEKLDCDCDDDDEVACACMGCSRVDFGLVERAVGGDANTEPAREELVDKHPAEGERCQRQYKDEGRNERRRKEDSGSTTATALDPNRIPISFPAALPASAMRGPPNGMSRSHERSHTCAAYVA</sequence>
<dbReference type="Proteomes" id="UP001215280">
    <property type="component" value="Unassembled WGS sequence"/>
</dbReference>
<evidence type="ECO:0000313" key="2">
    <source>
        <dbReference type="EMBL" id="KAJ7768114.1"/>
    </source>
</evidence>
<feature type="compositionally biased region" description="Basic and acidic residues" evidence="1">
    <location>
        <begin position="279"/>
        <end position="293"/>
    </location>
</feature>
<name>A0AAD7NN48_9AGAR</name>
<feature type="region of interest" description="Disordered" evidence="1">
    <location>
        <begin position="279"/>
        <end position="341"/>
    </location>
</feature>
<comment type="caution">
    <text evidence="2">The sequence shown here is derived from an EMBL/GenBank/DDBJ whole genome shotgun (WGS) entry which is preliminary data.</text>
</comment>
<organism evidence="2 3">
    <name type="scientific">Mycena maculata</name>
    <dbReference type="NCBI Taxonomy" id="230809"/>
    <lineage>
        <taxon>Eukaryota</taxon>
        <taxon>Fungi</taxon>
        <taxon>Dikarya</taxon>
        <taxon>Basidiomycota</taxon>
        <taxon>Agaricomycotina</taxon>
        <taxon>Agaricomycetes</taxon>
        <taxon>Agaricomycetidae</taxon>
        <taxon>Agaricales</taxon>
        <taxon>Marasmiineae</taxon>
        <taxon>Mycenaceae</taxon>
        <taxon>Mycena</taxon>
    </lineage>
</organism>
<reference evidence="2" key="1">
    <citation type="submission" date="2023-03" db="EMBL/GenBank/DDBJ databases">
        <title>Massive genome expansion in bonnet fungi (Mycena s.s.) driven by repeated elements and novel gene families across ecological guilds.</title>
        <authorList>
            <consortium name="Lawrence Berkeley National Laboratory"/>
            <person name="Harder C.B."/>
            <person name="Miyauchi S."/>
            <person name="Viragh M."/>
            <person name="Kuo A."/>
            <person name="Thoen E."/>
            <person name="Andreopoulos B."/>
            <person name="Lu D."/>
            <person name="Skrede I."/>
            <person name="Drula E."/>
            <person name="Henrissat B."/>
            <person name="Morin E."/>
            <person name="Kohler A."/>
            <person name="Barry K."/>
            <person name="LaButti K."/>
            <person name="Morin E."/>
            <person name="Salamov A."/>
            <person name="Lipzen A."/>
            <person name="Mereny Z."/>
            <person name="Hegedus B."/>
            <person name="Baldrian P."/>
            <person name="Stursova M."/>
            <person name="Weitz H."/>
            <person name="Taylor A."/>
            <person name="Grigoriev I.V."/>
            <person name="Nagy L.G."/>
            <person name="Martin F."/>
            <person name="Kauserud H."/>
        </authorList>
    </citation>
    <scope>NUCLEOTIDE SEQUENCE</scope>
    <source>
        <strain evidence="2">CBHHK188m</strain>
    </source>
</reference>
<feature type="region of interest" description="Disordered" evidence="1">
    <location>
        <begin position="1"/>
        <end position="81"/>
    </location>
</feature>
<evidence type="ECO:0000256" key="1">
    <source>
        <dbReference type="SAM" id="MobiDB-lite"/>
    </source>
</evidence>
<dbReference type="EMBL" id="JARJLG010000028">
    <property type="protein sequence ID" value="KAJ7768114.1"/>
    <property type="molecule type" value="Genomic_DNA"/>
</dbReference>